<sequence>MSTTPIHTFEVADPPFDDTDADIVLRSSDDVDFYVHKWPLSRASSVFEDMFSIPSPNAPSNADDLKDGLPVVRVAEDYQTLDIVLRLCYPRDQQTLTLDVPSIRQLLPALEKYEMLKDMTEILEPMMLAAAETDSRAMYAIACRYQMLKLANRIAVLSRRLLSDASSPSTIGFFTPLPLPELFIPAGLFLKCSLDPSEVKTHPVAVLRWISRLKKVHFTAQSGS</sequence>
<proteinExistence type="predicted"/>
<evidence type="ECO:0000259" key="1">
    <source>
        <dbReference type="PROSITE" id="PS50097"/>
    </source>
</evidence>
<dbReference type="Gene3D" id="3.30.710.10">
    <property type="entry name" value="Potassium Channel Kv1.1, Chain A"/>
    <property type="match status" value="1"/>
</dbReference>
<dbReference type="SUPFAM" id="SSF54695">
    <property type="entry name" value="POZ domain"/>
    <property type="match status" value="1"/>
</dbReference>
<keyword evidence="3" id="KW-1185">Reference proteome</keyword>
<accession>W4K5T9</accession>
<dbReference type="HOGENOM" id="CLU_052397_3_0_1"/>
<dbReference type="Pfam" id="PF00651">
    <property type="entry name" value="BTB"/>
    <property type="match status" value="1"/>
</dbReference>
<dbReference type="PROSITE" id="PS50097">
    <property type="entry name" value="BTB"/>
    <property type="match status" value="1"/>
</dbReference>
<dbReference type="Proteomes" id="UP000030671">
    <property type="component" value="Unassembled WGS sequence"/>
</dbReference>
<organism evidence="2 3">
    <name type="scientific">Heterobasidion irregulare (strain TC 32-1)</name>
    <dbReference type="NCBI Taxonomy" id="747525"/>
    <lineage>
        <taxon>Eukaryota</taxon>
        <taxon>Fungi</taxon>
        <taxon>Dikarya</taxon>
        <taxon>Basidiomycota</taxon>
        <taxon>Agaricomycotina</taxon>
        <taxon>Agaricomycetes</taxon>
        <taxon>Russulales</taxon>
        <taxon>Bondarzewiaceae</taxon>
        <taxon>Heterobasidion</taxon>
        <taxon>Heterobasidion annosum species complex</taxon>
    </lineage>
</organism>
<dbReference type="AlphaFoldDB" id="W4K5T9"/>
<dbReference type="EMBL" id="KI925459">
    <property type="protein sequence ID" value="ETW80406.1"/>
    <property type="molecule type" value="Genomic_DNA"/>
</dbReference>
<dbReference type="InterPro" id="IPR000210">
    <property type="entry name" value="BTB/POZ_dom"/>
</dbReference>
<dbReference type="RefSeq" id="XP_009547163.1">
    <property type="nucleotide sequence ID" value="XM_009548868.1"/>
</dbReference>
<gene>
    <name evidence="2" type="ORF">HETIRDRAFT_101564</name>
</gene>
<dbReference type="InterPro" id="IPR011333">
    <property type="entry name" value="SKP1/BTB/POZ_sf"/>
</dbReference>
<evidence type="ECO:0000313" key="2">
    <source>
        <dbReference type="EMBL" id="ETW80406.1"/>
    </source>
</evidence>
<feature type="domain" description="BTB" evidence="1">
    <location>
        <begin position="21"/>
        <end position="89"/>
    </location>
</feature>
<dbReference type="OrthoDB" id="3357985at2759"/>
<dbReference type="KEGG" id="hir:HETIRDRAFT_101564"/>
<dbReference type="GeneID" id="20665779"/>
<evidence type="ECO:0000313" key="3">
    <source>
        <dbReference type="Proteomes" id="UP000030671"/>
    </source>
</evidence>
<name>W4K5T9_HETIT</name>
<reference evidence="2 3" key="1">
    <citation type="journal article" date="2012" name="New Phytol.">
        <title>Insight into trade-off between wood decay and parasitism from the genome of a fungal forest pathogen.</title>
        <authorList>
            <person name="Olson A."/>
            <person name="Aerts A."/>
            <person name="Asiegbu F."/>
            <person name="Belbahri L."/>
            <person name="Bouzid O."/>
            <person name="Broberg A."/>
            <person name="Canback B."/>
            <person name="Coutinho P.M."/>
            <person name="Cullen D."/>
            <person name="Dalman K."/>
            <person name="Deflorio G."/>
            <person name="van Diepen L.T."/>
            <person name="Dunand C."/>
            <person name="Duplessis S."/>
            <person name="Durling M."/>
            <person name="Gonthier P."/>
            <person name="Grimwood J."/>
            <person name="Fossdal C.G."/>
            <person name="Hansson D."/>
            <person name="Henrissat B."/>
            <person name="Hietala A."/>
            <person name="Himmelstrand K."/>
            <person name="Hoffmeister D."/>
            <person name="Hogberg N."/>
            <person name="James T.Y."/>
            <person name="Karlsson M."/>
            <person name="Kohler A."/>
            <person name="Kues U."/>
            <person name="Lee Y.H."/>
            <person name="Lin Y.C."/>
            <person name="Lind M."/>
            <person name="Lindquist E."/>
            <person name="Lombard V."/>
            <person name="Lucas S."/>
            <person name="Lunden K."/>
            <person name="Morin E."/>
            <person name="Murat C."/>
            <person name="Park J."/>
            <person name="Raffaello T."/>
            <person name="Rouze P."/>
            <person name="Salamov A."/>
            <person name="Schmutz J."/>
            <person name="Solheim H."/>
            <person name="Stahlberg J."/>
            <person name="Velez H."/>
            <person name="de Vries R.P."/>
            <person name="Wiebenga A."/>
            <person name="Woodward S."/>
            <person name="Yakovlev I."/>
            <person name="Garbelotto M."/>
            <person name="Martin F."/>
            <person name="Grigoriev I.V."/>
            <person name="Stenlid J."/>
        </authorList>
    </citation>
    <scope>NUCLEOTIDE SEQUENCE [LARGE SCALE GENOMIC DNA]</scope>
    <source>
        <strain evidence="2 3">TC 32-1</strain>
    </source>
</reference>
<protein>
    <recommendedName>
        <fullName evidence="1">BTB domain-containing protein</fullName>
    </recommendedName>
</protein>
<dbReference type="CDD" id="cd18186">
    <property type="entry name" value="BTB_POZ_ZBTB_KLHL-like"/>
    <property type="match status" value="1"/>
</dbReference>
<dbReference type="InParanoid" id="W4K5T9"/>